<dbReference type="EMBL" id="KV417513">
    <property type="protein sequence ID" value="KZP26652.1"/>
    <property type="molecule type" value="Genomic_DNA"/>
</dbReference>
<dbReference type="Pfam" id="PF00364">
    <property type="entry name" value="Biotin_lipoyl"/>
    <property type="match status" value="1"/>
</dbReference>
<dbReference type="SUPFAM" id="SSF51230">
    <property type="entry name" value="Single hybrid motif"/>
    <property type="match status" value="1"/>
</dbReference>
<dbReference type="InterPro" id="IPR050709">
    <property type="entry name" value="Biotin_Carboxyl_Carrier/Decarb"/>
</dbReference>
<dbReference type="Gene3D" id="2.40.50.100">
    <property type="match status" value="1"/>
</dbReference>
<feature type="domain" description="Lipoyl-binding" evidence="2">
    <location>
        <begin position="1"/>
        <end position="72"/>
    </location>
</feature>
<dbReference type="STRING" id="436010.A0A166Q137"/>
<dbReference type="PANTHER" id="PTHR45266">
    <property type="entry name" value="OXALOACETATE DECARBOXYLASE ALPHA CHAIN"/>
    <property type="match status" value="1"/>
</dbReference>
<dbReference type="InterPro" id="IPR000089">
    <property type="entry name" value="Biotin_lipoyl"/>
</dbReference>
<reference evidence="3" key="1">
    <citation type="journal article" date="2016" name="Mol. Biol. Evol.">
        <title>Comparative Genomics of Early-Diverging Mushroom-Forming Fungi Provides Insights into the Origins of Lignocellulose Decay Capabilities.</title>
        <authorList>
            <person name="Nagy L.G."/>
            <person name="Riley R."/>
            <person name="Tritt A."/>
            <person name="Adam C."/>
            <person name="Daum C."/>
            <person name="Floudas D."/>
            <person name="Sun H."/>
            <person name="Yadav J.S."/>
            <person name="Pangilinan J."/>
            <person name="Larsson K.H."/>
            <person name="Matsuura K."/>
            <person name="Barry K."/>
            <person name="Labutti K."/>
            <person name="Kuo R."/>
            <person name="Ohm R.A."/>
            <person name="Bhattacharya S.S."/>
            <person name="Shirouzu T."/>
            <person name="Yoshinaga Y."/>
            <person name="Martin F.M."/>
            <person name="Grigoriev I.V."/>
            <person name="Hibbett D.S."/>
        </authorList>
    </citation>
    <scope>NUCLEOTIDE SEQUENCE [LARGE SCALE GENOMIC DNA]</scope>
    <source>
        <strain evidence="3">CBS 109695</strain>
    </source>
</reference>
<protein>
    <recommendedName>
        <fullName evidence="2">Lipoyl-binding domain-containing protein</fullName>
    </recommendedName>
</protein>
<dbReference type="PROSITE" id="PS50968">
    <property type="entry name" value="BIOTINYL_LIPOYL"/>
    <property type="match status" value="1"/>
</dbReference>
<evidence type="ECO:0000256" key="1">
    <source>
        <dbReference type="ARBA" id="ARBA00023267"/>
    </source>
</evidence>
<dbReference type="CDD" id="cd06850">
    <property type="entry name" value="biotinyl_domain"/>
    <property type="match status" value="1"/>
</dbReference>
<proteinExistence type="predicted"/>
<sequence>MPELKIVTAPLSGTIADVKVAVGDSISEGTLLAIQSMVKTQTNISSPVTGRVRKIAQQGATVAEGDVIAEIEY</sequence>
<dbReference type="InterPro" id="IPR011053">
    <property type="entry name" value="Single_hybrid_motif"/>
</dbReference>
<keyword evidence="1" id="KW-0092">Biotin</keyword>
<name>A0A166Q137_9AGAM</name>
<evidence type="ECO:0000259" key="2">
    <source>
        <dbReference type="PROSITE" id="PS50968"/>
    </source>
</evidence>
<gene>
    <name evidence="3" type="ORF">FIBSPDRAFT_854705</name>
</gene>
<organism evidence="3">
    <name type="scientific">Athelia psychrophila</name>
    <dbReference type="NCBI Taxonomy" id="1759441"/>
    <lineage>
        <taxon>Eukaryota</taxon>
        <taxon>Fungi</taxon>
        <taxon>Dikarya</taxon>
        <taxon>Basidiomycota</taxon>
        <taxon>Agaricomycotina</taxon>
        <taxon>Agaricomycetes</taxon>
        <taxon>Agaricomycetidae</taxon>
        <taxon>Atheliales</taxon>
        <taxon>Atheliaceae</taxon>
        <taxon>Athelia</taxon>
    </lineage>
</organism>
<dbReference type="AlphaFoldDB" id="A0A166Q137"/>
<accession>A0A166Q137</accession>
<dbReference type="PANTHER" id="PTHR45266:SF3">
    <property type="entry name" value="OXALOACETATE DECARBOXYLASE ALPHA CHAIN"/>
    <property type="match status" value="1"/>
</dbReference>
<evidence type="ECO:0000313" key="3">
    <source>
        <dbReference type="EMBL" id="KZP26652.1"/>
    </source>
</evidence>
<dbReference type="OrthoDB" id="196847at2759"/>